<dbReference type="RefSeq" id="WP_162640658.1">
    <property type="nucleotide sequence ID" value="NZ_CP048286.1"/>
</dbReference>
<dbReference type="InterPro" id="IPR009061">
    <property type="entry name" value="DNA-bd_dom_put_sf"/>
</dbReference>
<dbReference type="KEGG" id="prz:GZH47_14095"/>
<dbReference type="AlphaFoldDB" id="A0A6C0P5E2"/>
<keyword evidence="2" id="KW-0238">DNA-binding</keyword>
<dbReference type="EMBL" id="CP048286">
    <property type="protein sequence ID" value="QHW31852.1"/>
    <property type="molecule type" value="Genomic_DNA"/>
</dbReference>
<gene>
    <name evidence="2" type="ORF">GZH47_14095</name>
</gene>
<evidence type="ECO:0000259" key="1">
    <source>
        <dbReference type="Pfam" id="PF12728"/>
    </source>
</evidence>
<dbReference type="Proteomes" id="UP000479114">
    <property type="component" value="Chromosome"/>
</dbReference>
<dbReference type="Gene3D" id="1.10.1660.10">
    <property type="match status" value="1"/>
</dbReference>
<proteinExistence type="predicted"/>
<dbReference type="InterPro" id="IPR010093">
    <property type="entry name" value="SinI_DNA-bd"/>
</dbReference>
<dbReference type="GO" id="GO:0003677">
    <property type="term" value="F:DNA binding"/>
    <property type="evidence" value="ECO:0007669"/>
    <property type="project" value="UniProtKB-KW"/>
</dbReference>
<accession>A0A6C0P5E2</accession>
<protein>
    <submittedName>
        <fullName evidence="2">Excisionase family DNA-binding protein</fullName>
    </submittedName>
</protein>
<dbReference type="SUPFAM" id="SSF46955">
    <property type="entry name" value="Putative DNA-binding domain"/>
    <property type="match status" value="1"/>
</dbReference>
<sequence length="215" mass="24902">MYLESKEWSVITLLEERYPQEARDVFKAMVERTFLRMRLPVDIFNQYTWKIPSAEVIKQLEQYDHLMSMALEKKRKKEAFSDFITYLNYLADVLPVNSQDILSTILAEMTSPKSTPAHIIKSRKLIKNKEVAAASEFLTTAQVAKKLGLTDQTIRRMCESGKIQGQRTEGGHWRIPKHLFVTTDEQDEITETVLKRLDRTVAEKAGVVQDEYDLS</sequence>
<evidence type="ECO:0000313" key="3">
    <source>
        <dbReference type="Proteomes" id="UP000479114"/>
    </source>
</evidence>
<dbReference type="Pfam" id="PF12728">
    <property type="entry name" value="HTH_17"/>
    <property type="match status" value="1"/>
</dbReference>
<keyword evidence="3" id="KW-1185">Reference proteome</keyword>
<organism evidence="2 3">
    <name type="scientific">Paenibacillus rhizovicinus</name>
    <dbReference type="NCBI Taxonomy" id="2704463"/>
    <lineage>
        <taxon>Bacteria</taxon>
        <taxon>Bacillati</taxon>
        <taxon>Bacillota</taxon>
        <taxon>Bacilli</taxon>
        <taxon>Bacillales</taxon>
        <taxon>Paenibacillaceae</taxon>
        <taxon>Paenibacillus</taxon>
    </lineage>
</organism>
<name>A0A6C0P5E2_9BACL</name>
<dbReference type="InterPro" id="IPR041657">
    <property type="entry name" value="HTH_17"/>
</dbReference>
<dbReference type="NCBIfam" id="TIGR01764">
    <property type="entry name" value="excise"/>
    <property type="match status" value="1"/>
</dbReference>
<feature type="domain" description="Helix-turn-helix" evidence="1">
    <location>
        <begin position="137"/>
        <end position="178"/>
    </location>
</feature>
<evidence type="ECO:0000313" key="2">
    <source>
        <dbReference type="EMBL" id="QHW31852.1"/>
    </source>
</evidence>
<reference evidence="2 3" key="1">
    <citation type="submission" date="2020-02" db="EMBL/GenBank/DDBJ databases">
        <title>Paenibacillus sp. nov., isolated from rhizosphere soil of tomato.</title>
        <authorList>
            <person name="Weon H.-Y."/>
            <person name="Lee S.A."/>
        </authorList>
    </citation>
    <scope>NUCLEOTIDE SEQUENCE [LARGE SCALE GENOMIC DNA]</scope>
    <source>
        <strain evidence="2 3">14171R-81</strain>
    </source>
</reference>